<dbReference type="Proteomes" id="UP001218218">
    <property type="component" value="Unassembled WGS sequence"/>
</dbReference>
<organism evidence="1 2">
    <name type="scientific">Mycena albidolilacea</name>
    <dbReference type="NCBI Taxonomy" id="1033008"/>
    <lineage>
        <taxon>Eukaryota</taxon>
        <taxon>Fungi</taxon>
        <taxon>Dikarya</taxon>
        <taxon>Basidiomycota</taxon>
        <taxon>Agaricomycotina</taxon>
        <taxon>Agaricomycetes</taxon>
        <taxon>Agaricomycetidae</taxon>
        <taxon>Agaricales</taxon>
        <taxon>Marasmiineae</taxon>
        <taxon>Mycenaceae</taxon>
        <taxon>Mycena</taxon>
    </lineage>
</organism>
<evidence type="ECO:0000313" key="1">
    <source>
        <dbReference type="EMBL" id="KAJ7321004.1"/>
    </source>
</evidence>
<accession>A0AAD7EFJ1</accession>
<protein>
    <submittedName>
        <fullName evidence="1">Uncharacterized protein</fullName>
    </submittedName>
</protein>
<keyword evidence="2" id="KW-1185">Reference proteome</keyword>
<name>A0AAD7EFJ1_9AGAR</name>
<sequence length="169" mass="19072">MVLFGTSLQWTWTCRTELFPFAPFIHSPFTLPRLSSYSLAYAPALFCLTIIDPPSFLHRIPPSSLLSTDDPVFTFVLAPPFPLHHLPRASFVILVLVFHPFSPLPPFSSAHAHHLNPRRAVRLSRGPALHHLHPMRPLPLSPPRATATRIKRFPQHEHRDAAHEGAPET</sequence>
<comment type="caution">
    <text evidence="1">The sequence shown here is derived from an EMBL/GenBank/DDBJ whole genome shotgun (WGS) entry which is preliminary data.</text>
</comment>
<reference evidence="1" key="1">
    <citation type="submission" date="2023-03" db="EMBL/GenBank/DDBJ databases">
        <title>Massive genome expansion in bonnet fungi (Mycena s.s.) driven by repeated elements and novel gene families across ecological guilds.</title>
        <authorList>
            <consortium name="Lawrence Berkeley National Laboratory"/>
            <person name="Harder C.B."/>
            <person name="Miyauchi S."/>
            <person name="Viragh M."/>
            <person name="Kuo A."/>
            <person name="Thoen E."/>
            <person name="Andreopoulos B."/>
            <person name="Lu D."/>
            <person name="Skrede I."/>
            <person name="Drula E."/>
            <person name="Henrissat B."/>
            <person name="Morin E."/>
            <person name="Kohler A."/>
            <person name="Barry K."/>
            <person name="LaButti K."/>
            <person name="Morin E."/>
            <person name="Salamov A."/>
            <person name="Lipzen A."/>
            <person name="Mereny Z."/>
            <person name="Hegedus B."/>
            <person name="Baldrian P."/>
            <person name="Stursova M."/>
            <person name="Weitz H."/>
            <person name="Taylor A."/>
            <person name="Grigoriev I.V."/>
            <person name="Nagy L.G."/>
            <person name="Martin F."/>
            <person name="Kauserud H."/>
        </authorList>
    </citation>
    <scope>NUCLEOTIDE SEQUENCE</scope>
    <source>
        <strain evidence="1">CBHHK002</strain>
    </source>
</reference>
<gene>
    <name evidence="1" type="ORF">DFH08DRAFT_1085981</name>
</gene>
<dbReference type="EMBL" id="JARIHO010000052">
    <property type="protein sequence ID" value="KAJ7321004.1"/>
    <property type="molecule type" value="Genomic_DNA"/>
</dbReference>
<proteinExistence type="predicted"/>
<evidence type="ECO:0000313" key="2">
    <source>
        <dbReference type="Proteomes" id="UP001218218"/>
    </source>
</evidence>
<dbReference type="AlphaFoldDB" id="A0AAD7EFJ1"/>